<name>A0A183DJ49_9BILA</name>
<evidence type="ECO:0000256" key="3">
    <source>
        <dbReference type="ARBA" id="ARBA00023180"/>
    </source>
</evidence>
<evidence type="ECO:0000313" key="7">
    <source>
        <dbReference type="EMBL" id="VDK64856.1"/>
    </source>
</evidence>
<keyword evidence="4 5" id="KW-0424">Laminin EGF-like domain</keyword>
<dbReference type="AlphaFoldDB" id="A0A183DJ49"/>
<dbReference type="SMART" id="SM00180">
    <property type="entry name" value="EGF_Lam"/>
    <property type="match status" value="1"/>
</dbReference>
<keyword evidence="1" id="KW-0677">Repeat</keyword>
<dbReference type="PROSITE" id="PS50027">
    <property type="entry name" value="EGF_LAM_2"/>
    <property type="match status" value="1"/>
</dbReference>
<keyword evidence="8" id="KW-1185">Reference proteome</keyword>
<evidence type="ECO:0000256" key="1">
    <source>
        <dbReference type="ARBA" id="ARBA00022737"/>
    </source>
</evidence>
<dbReference type="CDD" id="cd00055">
    <property type="entry name" value="EGF_Lam"/>
    <property type="match status" value="1"/>
</dbReference>
<feature type="domain" description="Laminin EGF-like" evidence="6">
    <location>
        <begin position="7"/>
        <end position="53"/>
    </location>
</feature>
<proteinExistence type="predicted"/>
<dbReference type="SUPFAM" id="SSF57196">
    <property type="entry name" value="EGF/Laminin"/>
    <property type="match status" value="1"/>
</dbReference>
<evidence type="ECO:0000256" key="4">
    <source>
        <dbReference type="ARBA" id="ARBA00023292"/>
    </source>
</evidence>
<dbReference type="WBParaSite" id="GPUH_0000875001-mRNA-1">
    <property type="protein sequence ID" value="GPUH_0000875001-mRNA-1"/>
    <property type="gene ID" value="GPUH_0000875001"/>
</dbReference>
<dbReference type="Gene3D" id="2.10.25.10">
    <property type="entry name" value="Laminin"/>
    <property type="match status" value="1"/>
</dbReference>
<sequence length="91" mass="10282">MEGCQSCDCEVIGSESPQCDVHTGQCLCRDHIEGRRCDRCIENRYNLQAGCLPCDECYTLIQRRVNAFRKDIGALEETLKEIIENPSPVCV</sequence>
<keyword evidence="2 5" id="KW-1015">Disulfide bond</keyword>
<evidence type="ECO:0000313" key="9">
    <source>
        <dbReference type="WBParaSite" id="GPUH_0000875001-mRNA-1"/>
    </source>
</evidence>
<dbReference type="GO" id="GO:0048468">
    <property type="term" value="P:cell development"/>
    <property type="evidence" value="ECO:0007669"/>
    <property type="project" value="UniProtKB-ARBA"/>
</dbReference>
<evidence type="ECO:0000313" key="8">
    <source>
        <dbReference type="Proteomes" id="UP000271098"/>
    </source>
</evidence>
<comment type="caution">
    <text evidence="5">Lacks conserved residue(s) required for the propagation of feature annotation.</text>
</comment>
<evidence type="ECO:0000256" key="2">
    <source>
        <dbReference type="ARBA" id="ARBA00023157"/>
    </source>
</evidence>
<dbReference type="InterPro" id="IPR002049">
    <property type="entry name" value="LE_dom"/>
</dbReference>
<protein>
    <submittedName>
        <fullName evidence="9">Laminin EGF-like domain-containing protein</fullName>
    </submittedName>
</protein>
<dbReference type="Pfam" id="PF00053">
    <property type="entry name" value="EGF_laminin"/>
    <property type="match status" value="1"/>
</dbReference>
<organism evidence="9">
    <name type="scientific">Gongylonema pulchrum</name>
    <dbReference type="NCBI Taxonomy" id="637853"/>
    <lineage>
        <taxon>Eukaryota</taxon>
        <taxon>Metazoa</taxon>
        <taxon>Ecdysozoa</taxon>
        <taxon>Nematoda</taxon>
        <taxon>Chromadorea</taxon>
        <taxon>Rhabditida</taxon>
        <taxon>Spirurina</taxon>
        <taxon>Spiruromorpha</taxon>
        <taxon>Spiruroidea</taxon>
        <taxon>Gongylonematidae</taxon>
        <taxon>Gongylonema</taxon>
    </lineage>
</organism>
<dbReference type="Proteomes" id="UP000271098">
    <property type="component" value="Unassembled WGS sequence"/>
</dbReference>
<reference evidence="9" key="1">
    <citation type="submission" date="2016-06" db="UniProtKB">
        <authorList>
            <consortium name="WormBaseParasite"/>
        </authorList>
    </citation>
    <scope>IDENTIFICATION</scope>
</reference>
<reference evidence="7 8" key="2">
    <citation type="submission" date="2018-11" db="EMBL/GenBank/DDBJ databases">
        <authorList>
            <consortium name="Pathogen Informatics"/>
        </authorList>
    </citation>
    <scope>NUCLEOTIDE SEQUENCE [LARGE SCALE GENOMIC DNA]</scope>
</reference>
<dbReference type="OrthoDB" id="430826at2759"/>
<dbReference type="EMBL" id="UYRT01026281">
    <property type="protein sequence ID" value="VDK64856.1"/>
    <property type="molecule type" value="Genomic_DNA"/>
</dbReference>
<dbReference type="PROSITE" id="PS01248">
    <property type="entry name" value="EGF_LAM_1"/>
    <property type="match status" value="1"/>
</dbReference>
<keyword evidence="3" id="KW-0325">Glycoprotein</keyword>
<dbReference type="FunFam" id="2.10.25.10:FF:000011">
    <property type="entry name" value="Cadherin EGF LAG seven-pass G-type receptor"/>
    <property type="match status" value="1"/>
</dbReference>
<feature type="disulfide bond" evidence="5">
    <location>
        <begin position="9"/>
        <end position="26"/>
    </location>
</feature>
<feature type="disulfide bond" evidence="5">
    <location>
        <begin position="28"/>
        <end position="37"/>
    </location>
</feature>
<accession>A0A183DJ49</accession>
<feature type="disulfide bond" evidence="5">
    <location>
        <begin position="7"/>
        <end position="19"/>
    </location>
</feature>
<gene>
    <name evidence="7" type="ORF">GPUH_LOCUS8742</name>
</gene>
<evidence type="ECO:0000256" key="5">
    <source>
        <dbReference type="PROSITE-ProRule" id="PRU00460"/>
    </source>
</evidence>
<evidence type="ECO:0000259" key="6">
    <source>
        <dbReference type="PROSITE" id="PS50027"/>
    </source>
</evidence>